<proteinExistence type="predicted"/>
<evidence type="ECO:0000313" key="4">
    <source>
        <dbReference type="EMBL" id="EEF47911.1"/>
    </source>
</evidence>
<dbReference type="Proteomes" id="UP000008311">
    <property type="component" value="Unassembled WGS sequence"/>
</dbReference>
<dbReference type="InterPro" id="IPR057137">
    <property type="entry name" value="CDP1-like_a_solenoid_2"/>
</dbReference>
<reference evidence="5" key="1">
    <citation type="journal article" date="2010" name="Nat. Biotechnol.">
        <title>Draft genome sequence of the oilseed species Ricinus communis.</title>
        <authorList>
            <person name="Chan A.P."/>
            <person name="Crabtree J."/>
            <person name="Zhao Q."/>
            <person name="Lorenzi H."/>
            <person name="Orvis J."/>
            <person name="Puiu D."/>
            <person name="Melake-Berhan A."/>
            <person name="Jones K.M."/>
            <person name="Redman J."/>
            <person name="Chen G."/>
            <person name="Cahoon E.B."/>
            <person name="Gedil M."/>
            <person name="Stanke M."/>
            <person name="Haas B.J."/>
            <person name="Wortman J.R."/>
            <person name="Fraser-Liggett C.M."/>
            <person name="Ravel J."/>
            <person name="Rabinowicz P.D."/>
        </authorList>
    </citation>
    <scope>NUCLEOTIDE SEQUENCE [LARGE SCALE GENOMIC DNA]</scope>
    <source>
        <strain evidence="5">cv. Hale</strain>
    </source>
</reference>
<evidence type="ECO:0000259" key="2">
    <source>
        <dbReference type="Pfam" id="PF23468"/>
    </source>
</evidence>
<dbReference type="InterPro" id="IPR044685">
    <property type="entry name" value="CPD1-like"/>
</dbReference>
<name>B9RL92_RICCO</name>
<organism evidence="4 5">
    <name type="scientific">Ricinus communis</name>
    <name type="common">Castor bean</name>
    <dbReference type="NCBI Taxonomy" id="3988"/>
    <lineage>
        <taxon>Eukaryota</taxon>
        <taxon>Viridiplantae</taxon>
        <taxon>Streptophyta</taxon>
        <taxon>Embryophyta</taxon>
        <taxon>Tracheophyta</taxon>
        <taxon>Spermatophyta</taxon>
        <taxon>Magnoliopsida</taxon>
        <taxon>eudicotyledons</taxon>
        <taxon>Gunneridae</taxon>
        <taxon>Pentapetalae</taxon>
        <taxon>rosids</taxon>
        <taxon>fabids</taxon>
        <taxon>Malpighiales</taxon>
        <taxon>Euphorbiaceae</taxon>
        <taxon>Acalyphoideae</taxon>
        <taxon>Acalypheae</taxon>
        <taxon>Ricinus</taxon>
    </lineage>
</organism>
<dbReference type="Pfam" id="PF23468">
    <property type="entry name" value="ARC6"/>
    <property type="match status" value="1"/>
</dbReference>
<dbReference type="InterPro" id="IPR025344">
    <property type="entry name" value="CDP1-like_IMS"/>
</dbReference>
<dbReference type="eggNOG" id="ENOG502QT67">
    <property type="taxonomic scope" value="Eukaryota"/>
</dbReference>
<gene>
    <name evidence="4" type="ORF">RCOM_1669410</name>
</gene>
<dbReference type="STRING" id="3988.B9RL92"/>
<feature type="domain" description="Plastid division protein CDP1-like IMS" evidence="1">
    <location>
        <begin position="689"/>
        <end position="784"/>
    </location>
</feature>
<evidence type="ECO:0000313" key="5">
    <source>
        <dbReference type="Proteomes" id="UP000008311"/>
    </source>
</evidence>
<evidence type="ECO:0000259" key="3">
    <source>
        <dbReference type="Pfam" id="PF25515"/>
    </source>
</evidence>
<keyword evidence="5" id="KW-1185">Reference proteome</keyword>
<dbReference type="GO" id="GO:0009706">
    <property type="term" value="C:chloroplast inner membrane"/>
    <property type="evidence" value="ECO:0000318"/>
    <property type="project" value="GO_Central"/>
</dbReference>
<dbReference type="Pfam" id="PF13355">
    <property type="entry name" value="ARC6-like_IMS"/>
    <property type="match status" value="1"/>
</dbReference>
<dbReference type="AlphaFoldDB" id="B9RL92"/>
<dbReference type="InParanoid" id="B9RL92"/>
<dbReference type="FunCoup" id="B9RL92">
    <property type="interactions" value="1688"/>
</dbReference>
<evidence type="ECO:0000259" key="1">
    <source>
        <dbReference type="Pfam" id="PF13355"/>
    </source>
</evidence>
<dbReference type="EMBL" id="EQ973787">
    <property type="protein sequence ID" value="EEF47911.1"/>
    <property type="molecule type" value="Genomic_DNA"/>
</dbReference>
<dbReference type="GO" id="GO:0010020">
    <property type="term" value="P:chloroplast fission"/>
    <property type="evidence" value="ECO:0000318"/>
    <property type="project" value="GO_Central"/>
</dbReference>
<dbReference type="InterPro" id="IPR058032">
    <property type="entry name" value="CDP1-like_a_solenoid_1"/>
</dbReference>
<dbReference type="PANTHER" id="PTHR33925">
    <property type="entry name" value="PLASTID DIVISION PROTEIN CDP1, CHLOROPLASTIC-RELATED"/>
    <property type="match status" value="1"/>
</dbReference>
<sequence>MALAYANNPIPSFPCCHSCPNSHKLSFPLRFCNTRIAVSLSLPLSLSISRVFVNRHFSVTRSILNAAGTRILDNAHATATVEIPVTCYQLIGVGNEAEKDEIVKSVMQLKSGEVEEGYTVDAAVARQNLLMEVRDKLLFEPEYAGNVRDKIPPKSSLRIPWPWLPAALSLLQEAGEEKIVLDIGKEALRHPDSKPFVHDILLSMALAECAIAKIGFEKNKVSHGFEALARAQCLLWSKSSLGKLALLSEIEESLEELAPACTLELLGMPQSPENAERRQGAIAALRELLRQGLDVETSCRVQDWPCFLSQALHRLMAVEIVDLFPWDDLAVMRKNKKSLESQNQRIVIDFNCFYVALIAHIAVGFSSKQTELINKAKIMCECLMTSEGMDLKFEEAFCSFLLGEGDEAQAVEKLHQLELNSNPASWSLLPGKEIKDGSGVKPSLETWLKDAVLAVFPDTRDCSPVMVKFFGDEKRSLGSKRSKVSSQTFPALDKRPLADMALKRMDHGKSLSNMNSTQHLGSAVKQLTPTDSQSSLILGKNDSGGNASEPSVQLKRNLGAHHSRGWQSWLTSVDVVGKTTSFAVLACIVILTFKLSGMNLRRTRIASKLSSRMNSSLVCTTDLSPNCNAGPAYIRGSGISGRIKNLLSIIKMQFQKRSGLKKFKRAGLAANSSSCMTTVSRKQMPAEEAEGLVKQWQALKAEALGPSHHVDSLSEVLDESMLAQWQALGNAAKARPCYWRFVLLQLSVLQADILLDDYGVEMAEIEVLLEEAAELVDESEHKNPNYYR</sequence>
<feature type="domain" description="Plastid division protein CDP1-like 1st alpha solenoid" evidence="3">
    <location>
        <begin position="158"/>
        <end position="305"/>
    </location>
</feature>
<dbReference type="Pfam" id="PF25515">
    <property type="entry name" value="Arm_PDR"/>
    <property type="match status" value="1"/>
</dbReference>
<feature type="domain" description="Plastid division protein CDP1-like 2nd alpha solenoid" evidence="2">
    <location>
        <begin position="349"/>
        <end position="473"/>
    </location>
</feature>
<accession>B9RL92</accession>
<dbReference type="PANTHER" id="PTHR33925:SF2">
    <property type="entry name" value="PLASTID DIVISION PROTEIN CDP1, CHLOROPLASTIC"/>
    <property type="match status" value="1"/>
</dbReference>
<protein>
    <submittedName>
        <fullName evidence="4">Uncharacterized protein</fullName>
    </submittedName>
</protein>